<feature type="region of interest" description="Disordered" evidence="1">
    <location>
        <begin position="1"/>
        <end position="81"/>
    </location>
</feature>
<proteinExistence type="predicted"/>
<feature type="compositionally biased region" description="Basic and acidic residues" evidence="1">
    <location>
        <begin position="60"/>
        <end position="73"/>
    </location>
</feature>
<sequence length="81" mass="10278">MVRVREKERDYDEREKERRVREEREVGCPEMLDKMPQRRRLAEASRERIKRKRYNKRERKQMERTKGQLRRESQVLSHTYT</sequence>
<reference evidence="2 3" key="1">
    <citation type="submission" date="2021-07" db="EMBL/GenBank/DDBJ databases">
        <title>The Aristolochia fimbriata genome: insights into angiosperm evolution, floral development and chemical biosynthesis.</title>
        <authorList>
            <person name="Jiao Y."/>
        </authorList>
    </citation>
    <scope>NUCLEOTIDE SEQUENCE [LARGE SCALE GENOMIC DNA]</scope>
    <source>
        <strain evidence="2">IBCAS-2021</strain>
        <tissue evidence="2">Leaf</tissue>
    </source>
</reference>
<dbReference type="Proteomes" id="UP000825729">
    <property type="component" value="Unassembled WGS sequence"/>
</dbReference>
<dbReference type="EMBL" id="JAINDJ010000007">
    <property type="protein sequence ID" value="KAG9441708.1"/>
    <property type="molecule type" value="Genomic_DNA"/>
</dbReference>
<protein>
    <submittedName>
        <fullName evidence="2">Uncharacterized protein</fullName>
    </submittedName>
</protein>
<evidence type="ECO:0000313" key="2">
    <source>
        <dbReference type="EMBL" id="KAG9441708.1"/>
    </source>
</evidence>
<evidence type="ECO:0000256" key="1">
    <source>
        <dbReference type="SAM" id="MobiDB-lite"/>
    </source>
</evidence>
<gene>
    <name evidence="2" type="ORF">H6P81_017562</name>
</gene>
<feature type="compositionally biased region" description="Basic residues" evidence="1">
    <location>
        <begin position="48"/>
        <end position="59"/>
    </location>
</feature>
<accession>A0AAV7E2U0</accession>
<comment type="caution">
    <text evidence="2">The sequence shown here is derived from an EMBL/GenBank/DDBJ whole genome shotgun (WGS) entry which is preliminary data.</text>
</comment>
<organism evidence="2 3">
    <name type="scientific">Aristolochia fimbriata</name>
    <name type="common">White veined hardy Dutchman's pipe vine</name>
    <dbReference type="NCBI Taxonomy" id="158543"/>
    <lineage>
        <taxon>Eukaryota</taxon>
        <taxon>Viridiplantae</taxon>
        <taxon>Streptophyta</taxon>
        <taxon>Embryophyta</taxon>
        <taxon>Tracheophyta</taxon>
        <taxon>Spermatophyta</taxon>
        <taxon>Magnoliopsida</taxon>
        <taxon>Magnoliidae</taxon>
        <taxon>Piperales</taxon>
        <taxon>Aristolochiaceae</taxon>
        <taxon>Aristolochia</taxon>
    </lineage>
</organism>
<feature type="compositionally biased region" description="Basic and acidic residues" evidence="1">
    <location>
        <begin position="1"/>
        <end position="47"/>
    </location>
</feature>
<evidence type="ECO:0000313" key="3">
    <source>
        <dbReference type="Proteomes" id="UP000825729"/>
    </source>
</evidence>
<keyword evidence="3" id="KW-1185">Reference proteome</keyword>
<dbReference type="AlphaFoldDB" id="A0AAV7E2U0"/>
<name>A0AAV7E2U0_ARIFI</name>